<keyword evidence="3" id="KW-1185">Reference proteome</keyword>
<reference evidence="2 3" key="1">
    <citation type="submission" date="2012-11" db="EMBL/GenBank/DDBJ databases">
        <title>FINISHED of Natronococcus occultus SP4, DSM 3396.</title>
        <authorList>
            <consortium name="DOE Joint Genome Institute"/>
            <person name="Eisen J."/>
            <person name="Huntemann M."/>
            <person name="Wei C.-L."/>
            <person name="Han J."/>
            <person name="Detter J.C."/>
            <person name="Han C."/>
            <person name="Tapia R."/>
            <person name="Chen A."/>
            <person name="Kyrpides N."/>
            <person name="Mavromatis K."/>
            <person name="Markowitz V."/>
            <person name="Szeto E."/>
            <person name="Ivanova N."/>
            <person name="Mikhailova N."/>
            <person name="Ovchinnikova G."/>
            <person name="Pagani I."/>
            <person name="Pati A."/>
            <person name="Goodwin L."/>
            <person name="Nordberg H.P."/>
            <person name="Cantor M.N."/>
            <person name="Hua S.X."/>
            <person name="Woyke T."/>
            <person name="Eisen J."/>
            <person name="Klenk H.-P."/>
            <person name="Klenk H.-P."/>
        </authorList>
    </citation>
    <scope>NUCLEOTIDE SEQUENCE [LARGE SCALE GENOMIC DNA]</scope>
    <source>
        <strain evidence="2 3">SP4</strain>
    </source>
</reference>
<dbReference type="GeneID" id="14402944"/>
<dbReference type="AlphaFoldDB" id="L0JXX4"/>
<dbReference type="KEGG" id="nou:Natoc_1341"/>
<protein>
    <recommendedName>
        <fullName evidence="1">Halobacterial output domain-containing protein</fullName>
    </recommendedName>
</protein>
<dbReference type="HOGENOM" id="CLU_159738_3_3_2"/>
<dbReference type="RefSeq" id="WP_015320605.1">
    <property type="nucleotide sequence ID" value="NC_019974.1"/>
</dbReference>
<evidence type="ECO:0000313" key="2">
    <source>
        <dbReference type="EMBL" id="AGB37155.1"/>
    </source>
</evidence>
<dbReference type="Pfam" id="PF18545">
    <property type="entry name" value="HalOD1"/>
    <property type="match status" value="1"/>
</dbReference>
<dbReference type="OrthoDB" id="205616at2157"/>
<name>L0JXX4_9EURY</name>
<evidence type="ECO:0000259" key="1">
    <source>
        <dbReference type="Pfam" id="PF18545"/>
    </source>
</evidence>
<dbReference type="Proteomes" id="UP000010878">
    <property type="component" value="Chromosome"/>
</dbReference>
<dbReference type="InterPro" id="IPR040624">
    <property type="entry name" value="HalOD1"/>
</dbReference>
<dbReference type="eggNOG" id="arCOG08928">
    <property type="taxonomic scope" value="Archaea"/>
</dbReference>
<evidence type="ECO:0000313" key="3">
    <source>
        <dbReference type="Proteomes" id="UP000010878"/>
    </source>
</evidence>
<gene>
    <name evidence="2" type="ORF">Natoc_1341</name>
</gene>
<feature type="domain" description="Halobacterial output" evidence="1">
    <location>
        <begin position="9"/>
        <end position="81"/>
    </location>
</feature>
<proteinExistence type="predicted"/>
<dbReference type="EMBL" id="CP003929">
    <property type="protein sequence ID" value="AGB37155.1"/>
    <property type="molecule type" value="Genomic_DNA"/>
</dbReference>
<accession>L0JXX4</accession>
<sequence length="87" mass="9657">MSGASPSGQDTVSVEIVRRVAERTDREPENLPSLHRVIDSEALDSLFEPPQIDRQQRGGVEFSYAGYYVTVPFDETREITVSEGPTS</sequence>
<organism evidence="2 3">
    <name type="scientific">Natronococcus occultus SP4</name>
    <dbReference type="NCBI Taxonomy" id="694430"/>
    <lineage>
        <taxon>Archaea</taxon>
        <taxon>Methanobacteriati</taxon>
        <taxon>Methanobacteriota</taxon>
        <taxon>Stenosarchaea group</taxon>
        <taxon>Halobacteria</taxon>
        <taxon>Halobacteriales</taxon>
        <taxon>Natrialbaceae</taxon>
        <taxon>Natronococcus</taxon>
    </lineage>
</organism>